<organism evidence="2 3">
    <name type="scientific">Cylicostephanus goldi</name>
    <name type="common">Nematode worm</name>
    <dbReference type="NCBI Taxonomy" id="71465"/>
    <lineage>
        <taxon>Eukaryota</taxon>
        <taxon>Metazoa</taxon>
        <taxon>Ecdysozoa</taxon>
        <taxon>Nematoda</taxon>
        <taxon>Chromadorea</taxon>
        <taxon>Rhabditida</taxon>
        <taxon>Rhabditina</taxon>
        <taxon>Rhabditomorpha</taxon>
        <taxon>Strongyloidea</taxon>
        <taxon>Strongylidae</taxon>
        <taxon>Cylicostephanus</taxon>
    </lineage>
</organism>
<proteinExistence type="predicted"/>
<dbReference type="EMBL" id="UYRV01133798">
    <property type="protein sequence ID" value="VDN38206.1"/>
    <property type="molecule type" value="Genomic_DNA"/>
</dbReference>
<gene>
    <name evidence="2" type="ORF">CGOC_LOCUS13658</name>
</gene>
<name>A0A3P7R4T1_CYLGO</name>
<feature type="region of interest" description="Disordered" evidence="1">
    <location>
        <begin position="1"/>
        <end position="57"/>
    </location>
</feature>
<reference evidence="2 3" key="1">
    <citation type="submission" date="2018-11" db="EMBL/GenBank/DDBJ databases">
        <authorList>
            <consortium name="Pathogen Informatics"/>
        </authorList>
    </citation>
    <scope>NUCLEOTIDE SEQUENCE [LARGE SCALE GENOMIC DNA]</scope>
</reference>
<accession>A0A3P7R4T1</accession>
<evidence type="ECO:0000313" key="2">
    <source>
        <dbReference type="EMBL" id="VDN38206.1"/>
    </source>
</evidence>
<feature type="compositionally biased region" description="Basic and acidic residues" evidence="1">
    <location>
        <begin position="15"/>
        <end position="31"/>
    </location>
</feature>
<protein>
    <submittedName>
        <fullName evidence="2">Uncharacterized protein</fullName>
    </submittedName>
</protein>
<keyword evidence="3" id="KW-1185">Reference proteome</keyword>
<evidence type="ECO:0000256" key="1">
    <source>
        <dbReference type="SAM" id="MobiDB-lite"/>
    </source>
</evidence>
<dbReference type="AlphaFoldDB" id="A0A3P7R4T1"/>
<evidence type="ECO:0000313" key="3">
    <source>
        <dbReference type="Proteomes" id="UP000271889"/>
    </source>
</evidence>
<dbReference type="OrthoDB" id="27563at2759"/>
<dbReference type="Proteomes" id="UP000271889">
    <property type="component" value="Unassembled WGS sequence"/>
</dbReference>
<sequence>MFEERTLAKQQSTSTKEEERRNGSKDGEHRNGSPGPFSNVNGMDMEETSSNERKTPVEIAKVPSFASLHNFENSNSTWNVMQPYVIGTHKVSIFLLL</sequence>